<evidence type="ECO:0000256" key="4">
    <source>
        <dbReference type="ARBA" id="ARBA00022737"/>
    </source>
</evidence>
<evidence type="ECO:0000256" key="6">
    <source>
        <dbReference type="ARBA" id="ARBA00023004"/>
    </source>
</evidence>
<dbReference type="AlphaFoldDB" id="X1IA20"/>
<dbReference type="GO" id="GO:0051539">
    <property type="term" value="F:4 iron, 4 sulfur cluster binding"/>
    <property type="evidence" value="ECO:0007669"/>
    <property type="project" value="UniProtKB-KW"/>
</dbReference>
<keyword evidence="4" id="KW-0677">Repeat</keyword>
<evidence type="ECO:0000256" key="5">
    <source>
        <dbReference type="ARBA" id="ARBA00022982"/>
    </source>
</evidence>
<dbReference type="InterPro" id="IPR017900">
    <property type="entry name" value="4Fe4S_Fe_S_CS"/>
</dbReference>
<feature type="domain" description="4Fe-4S ferredoxin-type" evidence="8">
    <location>
        <begin position="108"/>
        <end position="136"/>
    </location>
</feature>
<dbReference type="SUPFAM" id="SSF54862">
    <property type="entry name" value="4Fe-4S ferredoxins"/>
    <property type="match status" value="1"/>
</dbReference>
<reference evidence="9" key="1">
    <citation type="journal article" date="2014" name="Front. Microbiol.">
        <title>High frequency of phylogenetically diverse reductive dehalogenase-homologous genes in deep subseafloor sedimentary metagenomes.</title>
        <authorList>
            <person name="Kawai M."/>
            <person name="Futagami T."/>
            <person name="Toyoda A."/>
            <person name="Takaki Y."/>
            <person name="Nishi S."/>
            <person name="Hori S."/>
            <person name="Arai W."/>
            <person name="Tsubouchi T."/>
            <person name="Morono Y."/>
            <person name="Uchiyama I."/>
            <person name="Ito T."/>
            <person name="Fujiyama A."/>
            <person name="Inagaki F."/>
            <person name="Takami H."/>
        </authorList>
    </citation>
    <scope>NUCLEOTIDE SEQUENCE</scope>
    <source>
        <strain evidence="9">Expedition CK06-06</strain>
    </source>
</reference>
<gene>
    <name evidence="9" type="ORF">S03H2_44822</name>
</gene>
<name>X1IA20_9ZZZZ</name>
<organism evidence="9">
    <name type="scientific">marine sediment metagenome</name>
    <dbReference type="NCBI Taxonomy" id="412755"/>
    <lineage>
        <taxon>unclassified sequences</taxon>
        <taxon>metagenomes</taxon>
        <taxon>ecological metagenomes</taxon>
    </lineage>
</organism>
<dbReference type="InterPro" id="IPR045865">
    <property type="entry name" value="ACT-like_dom_sf"/>
</dbReference>
<dbReference type="PROSITE" id="PS51379">
    <property type="entry name" value="4FE4S_FER_2"/>
    <property type="match status" value="2"/>
</dbReference>
<dbReference type="SMART" id="SM00930">
    <property type="entry name" value="NIL"/>
    <property type="match status" value="1"/>
</dbReference>
<dbReference type="SUPFAM" id="SSF55021">
    <property type="entry name" value="ACT-like"/>
    <property type="match status" value="1"/>
</dbReference>
<accession>X1IA20</accession>
<keyword evidence="6" id="KW-0408">Iron</keyword>
<evidence type="ECO:0000256" key="2">
    <source>
        <dbReference type="ARBA" id="ARBA00022485"/>
    </source>
</evidence>
<evidence type="ECO:0000256" key="1">
    <source>
        <dbReference type="ARBA" id="ARBA00022448"/>
    </source>
</evidence>
<protein>
    <recommendedName>
        <fullName evidence="8">4Fe-4S ferredoxin-type domain-containing protein</fullName>
    </recommendedName>
</protein>
<dbReference type="EMBL" id="BARU01028049">
    <property type="protein sequence ID" value="GAH66120.1"/>
    <property type="molecule type" value="Genomic_DNA"/>
</dbReference>
<proteinExistence type="predicted"/>
<feature type="domain" description="4Fe-4S ferredoxin-type" evidence="8">
    <location>
        <begin position="77"/>
        <end position="106"/>
    </location>
</feature>
<dbReference type="Gene3D" id="3.30.70.20">
    <property type="match status" value="1"/>
</dbReference>
<sequence length="136" mass="15361">MAVSKRIVLRFPKRLVERPIVSRLVKDYNLDFNILKASVTPEKEGLLVLELSGKQGDYDKGVKYLTKTGVRIQSLSQDVIRNEERCTHCGACITICPTGAFELEPLTRQVNFYDEKCLACGLCIKACPPRAMELHF</sequence>
<dbReference type="PANTHER" id="PTHR43687:SF6">
    <property type="entry name" value="L-ASPARTATE SEMIALDEHYDE SULFURTRANSFERASE IRON-SULFUR SUBUNIT"/>
    <property type="match status" value="1"/>
</dbReference>
<comment type="caution">
    <text evidence="9">The sequence shown here is derived from an EMBL/GenBank/DDBJ whole genome shotgun (WGS) entry which is preliminary data.</text>
</comment>
<keyword evidence="1" id="KW-0813">Transport</keyword>
<keyword evidence="5" id="KW-0249">Electron transport</keyword>
<keyword evidence="7" id="KW-0411">Iron-sulfur</keyword>
<keyword evidence="3" id="KW-0479">Metal-binding</keyword>
<evidence type="ECO:0000256" key="3">
    <source>
        <dbReference type="ARBA" id="ARBA00022723"/>
    </source>
</evidence>
<dbReference type="GO" id="GO:0046872">
    <property type="term" value="F:metal ion binding"/>
    <property type="evidence" value="ECO:0007669"/>
    <property type="project" value="UniProtKB-KW"/>
</dbReference>
<dbReference type="InterPro" id="IPR050572">
    <property type="entry name" value="Fe-S_Ferredoxin"/>
</dbReference>
<dbReference type="InterPro" id="IPR018449">
    <property type="entry name" value="NIL_domain"/>
</dbReference>
<keyword evidence="2" id="KW-0004">4Fe-4S</keyword>
<dbReference type="Pfam" id="PF13237">
    <property type="entry name" value="Fer4_10"/>
    <property type="match status" value="1"/>
</dbReference>
<dbReference type="PROSITE" id="PS00198">
    <property type="entry name" value="4FE4S_FER_1"/>
    <property type="match status" value="2"/>
</dbReference>
<dbReference type="InterPro" id="IPR017896">
    <property type="entry name" value="4Fe4S_Fe-S-bd"/>
</dbReference>
<evidence type="ECO:0000259" key="8">
    <source>
        <dbReference type="PROSITE" id="PS51379"/>
    </source>
</evidence>
<dbReference type="Gene3D" id="3.30.70.260">
    <property type="match status" value="1"/>
</dbReference>
<dbReference type="Pfam" id="PF09383">
    <property type="entry name" value="NIL"/>
    <property type="match status" value="1"/>
</dbReference>
<evidence type="ECO:0000256" key="7">
    <source>
        <dbReference type="ARBA" id="ARBA00023014"/>
    </source>
</evidence>
<dbReference type="PANTHER" id="PTHR43687">
    <property type="entry name" value="ADENYLYLSULFATE REDUCTASE, BETA SUBUNIT"/>
    <property type="match status" value="1"/>
</dbReference>
<evidence type="ECO:0000313" key="9">
    <source>
        <dbReference type="EMBL" id="GAH66120.1"/>
    </source>
</evidence>